<name>A0A8S0UPX2_OLEEU</name>
<reference evidence="2 3" key="1">
    <citation type="submission" date="2019-12" db="EMBL/GenBank/DDBJ databases">
        <authorList>
            <person name="Alioto T."/>
            <person name="Alioto T."/>
            <person name="Gomez Garrido J."/>
        </authorList>
    </citation>
    <scope>NUCLEOTIDE SEQUENCE [LARGE SCALE GENOMIC DNA]</scope>
</reference>
<feature type="compositionally biased region" description="Basic and acidic residues" evidence="1">
    <location>
        <begin position="100"/>
        <end position="119"/>
    </location>
</feature>
<accession>A0A8S0UPX2</accession>
<evidence type="ECO:0000256" key="1">
    <source>
        <dbReference type="SAM" id="MobiDB-lite"/>
    </source>
</evidence>
<keyword evidence="3" id="KW-1185">Reference proteome</keyword>
<proteinExistence type="predicted"/>
<gene>
    <name evidence="2" type="ORF">OLEA9_A007807</name>
</gene>
<dbReference type="EMBL" id="CACTIH010009031">
    <property type="protein sequence ID" value="CAA3019873.1"/>
    <property type="molecule type" value="Genomic_DNA"/>
</dbReference>
<evidence type="ECO:0000313" key="2">
    <source>
        <dbReference type="EMBL" id="CAA3019873.1"/>
    </source>
</evidence>
<dbReference type="AlphaFoldDB" id="A0A8S0UPX2"/>
<organism evidence="2 3">
    <name type="scientific">Olea europaea subsp. europaea</name>
    <dbReference type="NCBI Taxonomy" id="158383"/>
    <lineage>
        <taxon>Eukaryota</taxon>
        <taxon>Viridiplantae</taxon>
        <taxon>Streptophyta</taxon>
        <taxon>Embryophyta</taxon>
        <taxon>Tracheophyta</taxon>
        <taxon>Spermatophyta</taxon>
        <taxon>Magnoliopsida</taxon>
        <taxon>eudicotyledons</taxon>
        <taxon>Gunneridae</taxon>
        <taxon>Pentapetalae</taxon>
        <taxon>asterids</taxon>
        <taxon>lamiids</taxon>
        <taxon>Lamiales</taxon>
        <taxon>Oleaceae</taxon>
        <taxon>Oleeae</taxon>
        <taxon>Olea</taxon>
    </lineage>
</organism>
<feature type="region of interest" description="Disordered" evidence="1">
    <location>
        <begin position="100"/>
        <end position="129"/>
    </location>
</feature>
<dbReference type="Proteomes" id="UP000594638">
    <property type="component" value="Unassembled WGS sequence"/>
</dbReference>
<protein>
    <submittedName>
        <fullName evidence="2">Uncharacterized protein</fullName>
    </submittedName>
</protein>
<dbReference type="Gramene" id="OE9A007807T1">
    <property type="protein sequence ID" value="OE9A007807C1"/>
    <property type="gene ID" value="OE9A007807"/>
</dbReference>
<comment type="caution">
    <text evidence="2">The sequence shown here is derived from an EMBL/GenBank/DDBJ whole genome shotgun (WGS) entry which is preliminary data.</text>
</comment>
<evidence type="ECO:0000313" key="3">
    <source>
        <dbReference type="Proteomes" id="UP000594638"/>
    </source>
</evidence>
<sequence>MVLCQAYDNLRMQICKLQSDNKLLNRELADIKSQMSCFNDAHSTKMNSIIQMQGVLKTDLMEIRTNMQFLSETMSAMISSSLEEIMRLFSKKVKDGGTEVHGVGDKGTHVARGCDKTDEGSTSPDGRSELPVKWVSRPTRILQSPFVVGKGKLFKYDDHVIVFEHFKGDVEEVDKSTFMIWFQRGFKPKNKYVQFVYI</sequence>